<accession>U5CNS1</accession>
<dbReference type="PANTHER" id="PTHR48478">
    <property type="entry name" value="LECTIN-LIKE"/>
    <property type="match status" value="1"/>
</dbReference>
<dbReference type="EMBL" id="KI392518">
    <property type="protein sequence ID" value="ERN14806.1"/>
    <property type="molecule type" value="Genomic_DNA"/>
</dbReference>
<dbReference type="AlphaFoldDB" id="U5CNS1"/>
<dbReference type="HOGENOM" id="CLU_050973_5_0_1"/>
<dbReference type="KEGG" id="atr:18443076"/>
<dbReference type="Pfam" id="PF14299">
    <property type="entry name" value="PP2"/>
    <property type="match status" value="1"/>
</dbReference>
<organism evidence="1 2">
    <name type="scientific">Amborella trichopoda</name>
    <dbReference type="NCBI Taxonomy" id="13333"/>
    <lineage>
        <taxon>Eukaryota</taxon>
        <taxon>Viridiplantae</taxon>
        <taxon>Streptophyta</taxon>
        <taxon>Embryophyta</taxon>
        <taxon>Tracheophyta</taxon>
        <taxon>Spermatophyta</taxon>
        <taxon>Magnoliopsida</taxon>
        <taxon>Amborellales</taxon>
        <taxon>Amborellaceae</taxon>
        <taxon>Amborella</taxon>
    </lineage>
</organism>
<keyword evidence="2" id="KW-1185">Reference proteome</keyword>
<proteinExistence type="predicted"/>
<protein>
    <recommendedName>
        <fullName evidence="3">Phloem protein 2</fullName>
    </recommendedName>
</protein>
<dbReference type="OrthoDB" id="2107747at2759"/>
<sequence length="185" mass="21470">MANNSGPHFDGRYSKDPAIQFEGDTWHIPAKRLHIIWGADGRFWRFIQEEPKDLKSDHAAELLQVGWLEINGTFDMSKLKVGEEYEIVYVMKFKVDAFGWNRSPVKFSVSVCNQERKEKAVLMEEYKESSTKRPQEWFKIVGGDFKVPENNNGEIEFSMYDVGSEWWKGSLVLGGVKLRPKPKQH</sequence>
<dbReference type="Gramene" id="ERN14806">
    <property type="protein sequence ID" value="ERN14806"/>
    <property type="gene ID" value="AMTR_s00032p00088190"/>
</dbReference>
<evidence type="ECO:0008006" key="3">
    <source>
        <dbReference type="Google" id="ProtNLM"/>
    </source>
</evidence>
<evidence type="ECO:0000313" key="1">
    <source>
        <dbReference type="EMBL" id="ERN14806.1"/>
    </source>
</evidence>
<dbReference type="Proteomes" id="UP000017836">
    <property type="component" value="Unassembled WGS sequence"/>
</dbReference>
<name>U5CNS1_AMBTC</name>
<dbReference type="InterPro" id="IPR025886">
    <property type="entry name" value="PP2-like"/>
</dbReference>
<gene>
    <name evidence="1" type="ORF">AMTR_s00032p00088190</name>
</gene>
<dbReference type="GO" id="GO:0030246">
    <property type="term" value="F:carbohydrate binding"/>
    <property type="evidence" value="ECO:0007669"/>
    <property type="project" value="InterPro"/>
</dbReference>
<evidence type="ECO:0000313" key="2">
    <source>
        <dbReference type="Proteomes" id="UP000017836"/>
    </source>
</evidence>
<dbReference type="PANTHER" id="PTHR48478:SF1">
    <property type="entry name" value="LECTIN-LIKE"/>
    <property type="match status" value="1"/>
</dbReference>
<dbReference type="eggNOG" id="KOG0017">
    <property type="taxonomic scope" value="Eukaryota"/>
</dbReference>
<dbReference type="InterPro" id="IPR052147">
    <property type="entry name" value="PP2-like/Lectin"/>
</dbReference>
<dbReference type="OMA" id="VESDWWK"/>
<reference evidence="2" key="1">
    <citation type="journal article" date="2013" name="Science">
        <title>The Amborella genome and the evolution of flowering plants.</title>
        <authorList>
            <consortium name="Amborella Genome Project"/>
        </authorList>
    </citation>
    <scope>NUCLEOTIDE SEQUENCE [LARGE SCALE GENOMIC DNA]</scope>
</reference>